<protein>
    <recommendedName>
        <fullName evidence="2">Casein kinase II subunit beta</fullName>
        <shortName evidence="2">CK II beta</shortName>
    </recommendedName>
</protein>
<dbReference type="PANTHER" id="PTHR11740">
    <property type="entry name" value="CASEIN KINASE II SUBUNIT BETA"/>
    <property type="match status" value="1"/>
</dbReference>
<dbReference type="Pfam" id="PF01214">
    <property type="entry name" value="CK_II_beta"/>
    <property type="match status" value="1"/>
</dbReference>
<dbReference type="FunCoup" id="D8LMG2">
    <property type="interactions" value="360"/>
</dbReference>
<dbReference type="PANTHER" id="PTHR11740:SF38">
    <property type="entry name" value="CASEIN KINASE II SUBUNIT BETA"/>
    <property type="match status" value="1"/>
</dbReference>
<evidence type="ECO:0000256" key="3">
    <source>
        <dbReference type="SAM" id="MobiDB-lite"/>
    </source>
</evidence>
<feature type="compositionally biased region" description="Basic residues" evidence="3">
    <location>
        <begin position="323"/>
        <end position="339"/>
    </location>
</feature>
<feature type="compositionally biased region" description="Polar residues" evidence="3">
    <location>
        <begin position="47"/>
        <end position="56"/>
    </location>
</feature>
<dbReference type="Gene3D" id="2.20.25.20">
    <property type="match status" value="1"/>
</dbReference>
<dbReference type="EMBL" id="FN649728">
    <property type="protein sequence ID" value="CBN77572.1"/>
    <property type="molecule type" value="Genomic_DNA"/>
</dbReference>
<dbReference type="InterPro" id="IPR016149">
    <property type="entry name" value="Casein_kin_II_reg-sub_N"/>
</dbReference>
<sequence length="339" mass="36510">MASAERRPADAVGDGVVDLTSRVDAVSIQNAGPGAGDGSIGIEASGLRSTGASQHATDADDDQGSSAALQEGSDGAGAKTGKGEEEEGGESDEPDLTASADLEDSSELSASDEDSTWISWFVTLRGNEFFCEVDEDYIQDDFNLTGLSTMVPYYEYALDMILDVEMPAGQTLTEEQQEVVESAAEILYGLIHARYILTSRGMQGMFDKFQVGAFGRCPRVYCQGQNVLPAGLSDVPRNCTVAVYCPKCQDIFHPKSTRQANIDGAYFGTTFSHLFLLAHPELIPSRPSQAYCSRIYGFKIHQTSAYHRNNKDPSNGEGGSGRGSRRKSSKKDKARHSGR</sequence>
<dbReference type="GO" id="GO:0019887">
    <property type="term" value="F:protein kinase regulator activity"/>
    <property type="evidence" value="ECO:0007669"/>
    <property type="project" value="InterPro"/>
</dbReference>
<evidence type="ECO:0000313" key="5">
    <source>
        <dbReference type="Proteomes" id="UP000002630"/>
    </source>
</evidence>
<comment type="similarity">
    <text evidence="1 2">Belongs to the casein kinase 2 subunit beta family.</text>
</comment>
<proteinExistence type="inferred from homology"/>
<accession>D8LMG2</accession>
<feature type="compositionally biased region" description="Acidic residues" evidence="3">
    <location>
        <begin position="84"/>
        <end position="110"/>
    </location>
</feature>
<dbReference type="eggNOG" id="KOG3092">
    <property type="taxonomic scope" value="Eukaryota"/>
</dbReference>
<dbReference type="SUPFAM" id="SSF57798">
    <property type="entry name" value="Casein kinase II beta subunit"/>
    <property type="match status" value="1"/>
</dbReference>
<name>D8LMG2_ECTSI</name>
<dbReference type="AlphaFoldDB" id="D8LMG2"/>
<organism evidence="4 5">
    <name type="scientific">Ectocarpus siliculosus</name>
    <name type="common">Brown alga</name>
    <name type="synonym">Conferva siliculosa</name>
    <dbReference type="NCBI Taxonomy" id="2880"/>
    <lineage>
        <taxon>Eukaryota</taxon>
        <taxon>Sar</taxon>
        <taxon>Stramenopiles</taxon>
        <taxon>Ochrophyta</taxon>
        <taxon>PX clade</taxon>
        <taxon>Phaeophyceae</taxon>
        <taxon>Ectocarpales</taxon>
        <taxon>Ectocarpaceae</taxon>
        <taxon>Ectocarpus</taxon>
    </lineage>
</organism>
<evidence type="ECO:0000313" key="4">
    <source>
        <dbReference type="EMBL" id="CBN77572.1"/>
    </source>
</evidence>
<dbReference type="Gene3D" id="1.10.1820.10">
    <property type="entry name" value="protein kinase ck2 holoenzyme, chain C, domain 1"/>
    <property type="match status" value="1"/>
</dbReference>
<keyword evidence="5" id="KW-1185">Reference proteome</keyword>
<dbReference type="GO" id="GO:0005737">
    <property type="term" value="C:cytoplasm"/>
    <property type="evidence" value="ECO:0007669"/>
    <property type="project" value="TreeGrafter"/>
</dbReference>
<dbReference type="InterPro" id="IPR000704">
    <property type="entry name" value="Casein_kinase_II_reg-sub"/>
</dbReference>
<dbReference type="OrthoDB" id="3971593at2759"/>
<gene>
    <name evidence="4" type="ORF">Esi_0004_0171</name>
</gene>
<dbReference type="GO" id="GO:0005956">
    <property type="term" value="C:protein kinase CK2 complex"/>
    <property type="evidence" value="ECO:0007669"/>
    <property type="project" value="UniProtKB-UniRule"/>
</dbReference>
<dbReference type="FunFam" id="2.20.25.20:FF:000002">
    <property type="entry name" value="Casein kinase II subunit beta"/>
    <property type="match status" value="1"/>
</dbReference>
<reference evidence="4 5" key="1">
    <citation type="journal article" date="2010" name="Nature">
        <title>The Ectocarpus genome and the independent evolution of multicellularity in brown algae.</title>
        <authorList>
            <person name="Cock J.M."/>
            <person name="Sterck L."/>
            <person name="Rouze P."/>
            <person name="Scornet D."/>
            <person name="Allen A.E."/>
            <person name="Amoutzias G."/>
            <person name="Anthouard V."/>
            <person name="Artiguenave F."/>
            <person name="Aury J.M."/>
            <person name="Badger J.H."/>
            <person name="Beszteri B."/>
            <person name="Billiau K."/>
            <person name="Bonnet E."/>
            <person name="Bothwell J.H."/>
            <person name="Bowler C."/>
            <person name="Boyen C."/>
            <person name="Brownlee C."/>
            <person name="Carrano C.J."/>
            <person name="Charrier B."/>
            <person name="Cho G.Y."/>
            <person name="Coelho S.M."/>
            <person name="Collen J."/>
            <person name="Corre E."/>
            <person name="Da Silva C."/>
            <person name="Delage L."/>
            <person name="Delaroque N."/>
            <person name="Dittami S.M."/>
            <person name="Doulbeau S."/>
            <person name="Elias M."/>
            <person name="Farnham G."/>
            <person name="Gachon C.M."/>
            <person name="Gschloessl B."/>
            <person name="Heesch S."/>
            <person name="Jabbari K."/>
            <person name="Jubin C."/>
            <person name="Kawai H."/>
            <person name="Kimura K."/>
            <person name="Kloareg B."/>
            <person name="Kupper F.C."/>
            <person name="Lang D."/>
            <person name="Le Bail A."/>
            <person name="Leblanc C."/>
            <person name="Lerouge P."/>
            <person name="Lohr M."/>
            <person name="Lopez P.J."/>
            <person name="Martens C."/>
            <person name="Maumus F."/>
            <person name="Michel G."/>
            <person name="Miranda-Saavedra D."/>
            <person name="Morales J."/>
            <person name="Moreau H."/>
            <person name="Motomura T."/>
            <person name="Nagasato C."/>
            <person name="Napoli C.A."/>
            <person name="Nelson D.R."/>
            <person name="Nyvall-Collen P."/>
            <person name="Peters A.F."/>
            <person name="Pommier C."/>
            <person name="Potin P."/>
            <person name="Poulain J."/>
            <person name="Quesneville H."/>
            <person name="Read B."/>
            <person name="Rensing S.A."/>
            <person name="Ritter A."/>
            <person name="Rousvoal S."/>
            <person name="Samanta M."/>
            <person name="Samson G."/>
            <person name="Schroeder D.C."/>
            <person name="Segurens B."/>
            <person name="Strittmatter M."/>
            <person name="Tonon T."/>
            <person name="Tregear J.W."/>
            <person name="Valentin K."/>
            <person name="von Dassow P."/>
            <person name="Yamagishi T."/>
            <person name="Van de Peer Y."/>
            <person name="Wincker P."/>
        </authorList>
    </citation>
    <scope>NUCLEOTIDE SEQUENCE [LARGE SCALE GENOMIC DNA]</scope>
    <source>
        <strain evidence="5">Ec32 / CCAP1310/4</strain>
    </source>
</reference>
<feature type="region of interest" description="Disordered" evidence="3">
    <location>
        <begin position="306"/>
        <end position="339"/>
    </location>
</feature>
<dbReference type="SMART" id="SM01085">
    <property type="entry name" value="CK_II_beta"/>
    <property type="match status" value="1"/>
</dbReference>
<feature type="region of interest" description="Disordered" evidence="3">
    <location>
        <begin position="28"/>
        <end position="110"/>
    </location>
</feature>
<dbReference type="InParanoid" id="D8LMG2"/>
<comment type="subunit">
    <text evidence="2">Tetramer of two alpha and two beta subunits.</text>
</comment>
<dbReference type="STRING" id="2880.D8LMG2"/>
<evidence type="ECO:0000256" key="1">
    <source>
        <dbReference type="ARBA" id="ARBA00006941"/>
    </source>
</evidence>
<dbReference type="OMA" id="QTSAYHR"/>
<evidence type="ECO:0000256" key="2">
    <source>
        <dbReference type="RuleBase" id="RU361268"/>
    </source>
</evidence>
<dbReference type="PRINTS" id="PR00472">
    <property type="entry name" value="CASNKINASEII"/>
</dbReference>
<dbReference type="Proteomes" id="UP000002630">
    <property type="component" value="Linkage Group LG03"/>
</dbReference>
<dbReference type="InterPro" id="IPR035991">
    <property type="entry name" value="Casein_kinase_II_beta-like"/>
</dbReference>
<dbReference type="EMBL" id="FN648596">
    <property type="protein sequence ID" value="CBN77572.1"/>
    <property type="molecule type" value="Genomic_DNA"/>
</dbReference>
<dbReference type="FunFam" id="1.10.1820.10:FF:000005">
    <property type="entry name" value="Casein kinase II subunit beta"/>
    <property type="match status" value="1"/>
</dbReference>